<keyword evidence="7" id="KW-0539">Nucleus</keyword>
<sequence length="162" mass="18496">MVPLSAIASIKSVNVSSEQKSVIQNNQMFSVEDLIVKPTRLKCDEPNCTKEFLSERKLLQHKNTHKKESRVTRPSKLECPVKSDNGGSMKVPCGRIFTERAECKECERSFFWAVGLRAHQRCHETDRSVTLVCPWPGCGRAFRQPCRLREHSRAHTGDKPYP</sequence>
<evidence type="ECO:0000313" key="11">
    <source>
        <dbReference type="Proteomes" id="UP000324832"/>
    </source>
</evidence>
<protein>
    <recommendedName>
        <fullName evidence="9">C2H2-type domain-containing protein</fullName>
    </recommendedName>
</protein>
<evidence type="ECO:0000256" key="6">
    <source>
        <dbReference type="ARBA" id="ARBA00023163"/>
    </source>
</evidence>
<feature type="domain" description="C2H2-type" evidence="9">
    <location>
        <begin position="41"/>
        <end position="70"/>
    </location>
</feature>
<dbReference type="InterPro" id="IPR036236">
    <property type="entry name" value="Znf_C2H2_sf"/>
</dbReference>
<keyword evidence="4" id="KW-0862">Zinc</keyword>
<keyword evidence="2" id="KW-0479">Metal-binding</keyword>
<dbReference type="EMBL" id="FZQP02005933">
    <property type="protein sequence ID" value="VVD02273.1"/>
    <property type="molecule type" value="Genomic_DNA"/>
</dbReference>
<dbReference type="GO" id="GO:0006357">
    <property type="term" value="P:regulation of transcription by RNA polymerase II"/>
    <property type="evidence" value="ECO:0007669"/>
    <property type="project" value="TreeGrafter"/>
</dbReference>
<proteinExistence type="predicted"/>
<comment type="subcellular location">
    <subcellularLocation>
        <location evidence="1">Nucleus</location>
    </subcellularLocation>
</comment>
<dbReference type="AlphaFoldDB" id="A0A5E4QX07"/>
<dbReference type="InterPro" id="IPR013087">
    <property type="entry name" value="Znf_C2H2_type"/>
</dbReference>
<organism evidence="10 11">
    <name type="scientific">Leptidea sinapis</name>
    <dbReference type="NCBI Taxonomy" id="189913"/>
    <lineage>
        <taxon>Eukaryota</taxon>
        <taxon>Metazoa</taxon>
        <taxon>Ecdysozoa</taxon>
        <taxon>Arthropoda</taxon>
        <taxon>Hexapoda</taxon>
        <taxon>Insecta</taxon>
        <taxon>Pterygota</taxon>
        <taxon>Neoptera</taxon>
        <taxon>Endopterygota</taxon>
        <taxon>Lepidoptera</taxon>
        <taxon>Glossata</taxon>
        <taxon>Ditrysia</taxon>
        <taxon>Papilionoidea</taxon>
        <taxon>Pieridae</taxon>
        <taxon>Dismorphiinae</taxon>
        <taxon>Leptidea</taxon>
    </lineage>
</organism>
<evidence type="ECO:0000256" key="5">
    <source>
        <dbReference type="ARBA" id="ARBA00023015"/>
    </source>
</evidence>
<feature type="domain" description="C2H2-type" evidence="9">
    <location>
        <begin position="131"/>
        <end position="160"/>
    </location>
</feature>
<keyword evidence="5" id="KW-0805">Transcription regulation</keyword>
<dbReference type="PANTHER" id="PTHR46179:SF13">
    <property type="entry name" value="C2H2-TYPE DOMAIN-CONTAINING PROTEIN"/>
    <property type="match status" value="1"/>
</dbReference>
<evidence type="ECO:0000256" key="8">
    <source>
        <dbReference type="PROSITE-ProRule" id="PRU00042"/>
    </source>
</evidence>
<dbReference type="Pfam" id="PF00096">
    <property type="entry name" value="zf-C2H2"/>
    <property type="match status" value="1"/>
</dbReference>
<feature type="domain" description="C2H2-type" evidence="9">
    <location>
        <begin position="101"/>
        <end position="128"/>
    </location>
</feature>
<dbReference type="Proteomes" id="UP000324832">
    <property type="component" value="Unassembled WGS sequence"/>
</dbReference>
<dbReference type="PROSITE" id="PS00028">
    <property type="entry name" value="ZINC_FINGER_C2H2_1"/>
    <property type="match status" value="3"/>
</dbReference>
<keyword evidence="6" id="KW-0804">Transcription</keyword>
<dbReference type="Gene3D" id="3.30.160.60">
    <property type="entry name" value="Classic Zinc Finger"/>
    <property type="match status" value="2"/>
</dbReference>
<keyword evidence="11" id="KW-1185">Reference proteome</keyword>
<keyword evidence="3 8" id="KW-0863">Zinc-finger</keyword>
<dbReference type="PROSITE" id="PS50157">
    <property type="entry name" value="ZINC_FINGER_C2H2_2"/>
    <property type="match status" value="3"/>
</dbReference>
<dbReference type="GO" id="GO:0005634">
    <property type="term" value="C:nucleus"/>
    <property type="evidence" value="ECO:0007669"/>
    <property type="project" value="UniProtKB-SubCell"/>
</dbReference>
<name>A0A5E4QX07_9NEOP</name>
<evidence type="ECO:0000259" key="9">
    <source>
        <dbReference type="PROSITE" id="PS50157"/>
    </source>
</evidence>
<accession>A0A5E4QX07</accession>
<evidence type="ECO:0000256" key="4">
    <source>
        <dbReference type="ARBA" id="ARBA00022833"/>
    </source>
</evidence>
<dbReference type="GO" id="GO:0008270">
    <property type="term" value="F:zinc ion binding"/>
    <property type="evidence" value="ECO:0007669"/>
    <property type="project" value="UniProtKB-KW"/>
</dbReference>
<reference evidence="10 11" key="1">
    <citation type="submission" date="2017-07" db="EMBL/GenBank/DDBJ databases">
        <authorList>
            <person name="Talla V."/>
            <person name="Backstrom N."/>
        </authorList>
    </citation>
    <scope>NUCLEOTIDE SEQUENCE [LARGE SCALE GENOMIC DNA]</scope>
</reference>
<dbReference type="InterPro" id="IPR051061">
    <property type="entry name" value="Zinc_finger_trans_reg"/>
</dbReference>
<evidence type="ECO:0000256" key="3">
    <source>
        <dbReference type="ARBA" id="ARBA00022771"/>
    </source>
</evidence>
<evidence type="ECO:0000256" key="7">
    <source>
        <dbReference type="ARBA" id="ARBA00023242"/>
    </source>
</evidence>
<dbReference type="SUPFAM" id="SSF57667">
    <property type="entry name" value="beta-beta-alpha zinc fingers"/>
    <property type="match status" value="2"/>
</dbReference>
<evidence type="ECO:0000313" key="10">
    <source>
        <dbReference type="EMBL" id="VVD02273.1"/>
    </source>
</evidence>
<dbReference type="PANTHER" id="PTHR46179">
    <property type="entry name" value="ZINC FINGER PROTEIN"/>
    <property type="match status" value="1"/>
</dbReference>
<evidence type="ECO:0000256" key="2">
    <source>
        <dbReference type="ARBA" id="ARBA00022723"/>
    </source>
</evidence>
<evidence type="ECO:0000256" key="1">
    <source>
        <dbReference type="ARBA" id="ARBA00004123"/>
    </source>
</evidence>
<dbReference type="SMART" id="SM00355">
    <property type="entry name" value="ZnF_C2H2"/>
    <property type="match status" value="3"/>
</dbReference>
<gene>
    <name evidence="10" type="ORF">LSINAPIS_LOCUS12529</name>
</gene>